<name>A0A6J7PZH3_9ZZZZ</name>
<evidence type="ECO:0000313" key="2">
    <source>
        <dbReference type="EMBL" id="CAB4826325.1"/>
    </source>
</evidence>
<accession>A0A6J7PZH3</accession>
<dbReference type="EMBL" id="CAFBMH010000042">
    <property type="protein sequence ID" value="CAB4908663.1"/>
    <property type="molecule type" value="Genomic_DNA"/>
</dbReference>
<evidence type="ECO:0000313" key="3">
    <source>
        <dbReference type="EMBL" id="CAB4908663.1"/>
    </source>
</evidence>
<dbReference type="EMBL" id="CAEZYR010000168">
    <property type="protein sequence ID" value="CAB4769089.1"/>
    <property type="molecule type" value="Genomic_DNA"/>
</dbReference>
<proteinExistence type="predicted"/>
<dbReference type="EMBL" id="CAFABA010000033">
    <property type="protein sequence ID" value="CAB4826325.1"/>
    <property type="molecule type" value="Genomic_DNA"/>
</dbReference>
<sequence length="153" mass="16841">MLAATIARVAPAGLLLGGTVVSFRRGDYLRNGWGLDLTYYERALAELDCSTGPVWVISDDPLFSTLAGAWLRHRGFEVEQPPDLGISSRVRDLALLIGADQVVMSNSTFCWWGVVTGDLQRSRLGTRTVVAPREWIPQVPDSSVLLRDGWILT</sequence>
<reference evidence="4" key="1">
    <citation type="submission" date="2020-05" db="EMBL/GenBank/DDBJ databases">
        <authorList>
            <person name="Chiriac C."/>
            <person name="Salcher M."/>
            <person name="Ghai R."/>
            <person name="Kavagutti S V."/>
        </authorList>
    </citation>
    <scope>NUCLEOTIDE SEQUENCE</scope>
</reference>
<organism evidence="4">
    <name type="scientific">freshwater metagenome</name>
    <dbReference type="NCBI Taxonomy" id="449393"/>
    <lineage>
        <taxon>unclassified sequences</taxon>
        <taxon>metagenomes</taxon>
        <taxon>ecological metagenomes</taxon>
    </lineage>
</organism>
<evidence type="ECO:0000313" key="1">
    <source>
        <dbReference type="EMBL" id="CAB4769089.1"/>
    </source>
</evidence>
<dbReference type="AlphaFoldDB" id="A0A6J7PZH3"/>
<dbReference type="EMBL" id="CAFBOS010000141">
    <property type="protein sequence ID" value="CAB5007394.1"/>
    <property type="molecule type" value="Genomic_DNA"/>
</dbReference>
<gene>
    <name evidence="1" type="ORF">UFOPK2754_02993</name>
    <name evidence="2" type="ORF">UFOPK3139_01054</name>
    <name evidence="3" type="ORF">UFOPK3543_01334</name>
    <name evidence="4" type="ORF">UFOPK3967_02049</name>
</gene>
<protein>
    <submittedName>
        <fullName evidence="4">Unannotated protein</fullName>
    </submittedName>
</protein>
<evidence type="ECO:0000313" key="4">
    <source>
        <dbReference type="EMBL" id="CAB5007394.1"/>
    </source>
</evidence>